<dbReference type="InterPro" id="IPR023213">
    <property type="entry name" value="CAT-like_dom_sf"/>
</dbReference>
<evidence type="ECO:0000313" key="4">
    <source>
        <dbReference type="EMBL" id="GAA0348429.1"/>
    </source>
</evidence>
<organism evidence="4 5">
    <name type="scientific">Streptomyces blastmyceticus</name>
    <dbReference type="NCBI Taxonomy" id="68180"/>
    <lineage>
        <taxon>Bacteria</taxon>
        <taxon>Bacillati</taxon>
        <taxon>Actinomycetota</taxon>
        <taxon>Actinomycetes</taxon>
        <taxon>Kitasatosporales</taxon>
        <taxon>Streptomycetaceae</taxon>
        <taxon>Streptomyces</taxon>
    </lineage>
</organism>
<feature type="domain" description="AB hydrolase-1" evidence="2">
    <location>
        <begin position="20"/>
        <end position="124"/>
    </location>
</feature>
<dbReference type="SUPFAM" id="SSF53474">
    <property type="entry name" value="alpha/beta-Hydrolases"/>
    <property type="match status" value="1"/>
</dbReference>
<feature type="region of interest" description="Disordered" evidence="1">
    <location>
        <begin position="143"/>
        <end position="186"/>
    </location>
</feature>
<gene>
    <name evidence="4" type="ORF">GCM10010319_26280</name>
</gene>
<dbReference type="EMBL" id="BAAABW010000015">
    <property type="protein sequence ID" value="GAA0348429.1"/>
    <property type="molecule type" value="Genomic_DNA"/>
</dbReference>
<dbReference type="PANTHER" id="PTHR45527">
    <property type="entry name" value="NONRIBOSOMAL PEPTIDE SYNTHETASE"/>
    <property type="match status" value="1"/>
</dbReference>
<dbReference type="InterPro" id="IPR001242">
    <property type="entry name" value="Condensation_dom"/>
</dbReference>
<name>A0ABP3GKX1_9ACTN</name>
<dbReference type="Gene3D" id="3.30.559.10">
    <property type="entry name" value="Chloramphenicol acetyltransferase-like domain"/>
    <property type="match status" value="1"/>
</dbReference>
<dbReference type="InterPro" id="IPR000073">
    <property type="entry name" value="AB_hydrolase_1"/>
</dbReference>
<evidence type="ECO:0000259" key="3">
    <source>
        <dbReference type="Pfam" id="PF00668"/>
    </source>
</evidence>
<dbReference type="Pfam" id="PF00561">
    <property type="entry name" value="Abhydrolase_1"/>
    <property type="match status" value="1"/>
</dbReference>
<protein>
    <recommendedName>
        <fullName evidence="6">Condensation domain-containing protein</fullName>
    </recommendedName>
</protein>
<evidence type="ECO:0000256" key="1">
    <source>
        <dbReference type="SAM" id="MobiDB-lite"/>
    </source>
</evidence>
<dbReference type="SUPFAM" id="SSF52777">
    <property type="entry name" value="CoA-dependent acyltransferases"/>
    <property type="match status" value="2"/>
</dbReference>
<dbReference type="Pfam" id="PF00668">
    <property type="entry name" value="Condensation"/>
    <property type="match status" value="1"/>
</dbReference>
<reference evidence="5" key="1">
    <citation type="journal article" date="2019" name="Int. J. Syst. Evol. Microbiol.">
        <title>The Global Catalogue of Microorganisms (GCM) 10K type strain sequencing project: providing services to taxonomists for standard genome sequencing and annotation.</title>
        <authorList>
            <consortium name="The Broad Institute Genomics Platform"/>
            <consortium name="The Broad Institute Genome Sequencing Center for Infectious Disease"/>
            <person name="Wu L."/>
            <person name="Ma J."/>
        </authorList>
    </citation>
    <scope>NUCLEOTIDE SEQUENCE [LARGE SCALE GENOMIC DNA]</scope>
    <source>
        <strain evidence="5">JCM 4565</strain>
    </source>
</reference>
<evidence type="ECO:0000313" key="5">
    <source>
        <dbReference type="Proteomes" id="UP001500063"/>
    </source>
</evidence>
<dbReference type="Gene3D" id="3.30.559.30">
    <property type="entry name" value="Nonribosomal peptide synthetase, condensation domain"/>
    <property type="match status" value="1"/>
</dbReference>
<dbReference type="Proteomes" id="UP001500063">
    <property type="component" value="Unassembled WGS sequence"/>
</dbReference>
<dbReference type="PANTHER" id="PTHR45527:SF14">
    <property type="entry name" value="PLIPASTATIN SYNTHASE SUBUNIT B"/>
    <property type="match status" value="1"/>
</dbReference>
<evidence type="ECO:0008006" key="6">
    <source>
        <dbReference type="Google" id="ProtNLM"/>
    </source>
</evidence>
<dbReference type="Gene3D" id="3.40.50.1820">
    <property type="entry name" value="alpha/beta hydrolase"/>
    <property type="match status" value="1"/>
</dbReference>
<feature type="compositionally biased region" description="Low complexity" evidence="1">
    <location>
        <begin position="154"/>
        <end position="186"/>
    </location>
</feature>
<accession>A0ABP3GKX1</accession>
<sequence length="680" mass="74889">MSWIVRLMAAWAPGPAHPRPVVLVNGTLENVYATWSRLAPQLRSDGYCVFGFNYGGVEGSPFQQLGPMRDSGRQLAAFVDRVRAATGAPKVDLVGHSQDGLLPLYYINRLHGRSKVARMVGIEPASQGVHVYGLLPLAGRTPGLARHNSRARRTSSTSWPRTRAHSTSPTTSTPSTTTSPCAWSATPSTRTVPCRPYATPYCPSCCDSDRKAVRPVLQIPVAELDVFPGCAVEWRVRAMEPRGAAEAARPRGIASYNQEEGFTTAQDAHGADDPVFVHEVVTFEIQGRLDRPALDSALLYFVRRHEVLRCTFQQLAGDLSCDVLEPDDVALETIDSGYFDSSVELRSHLARFIRKIDALSGLLFVMGAVIGDERTTVYLAFDHLVTDGVSASIAVHDVATAYAAFSCGRQPVLPEAGSYLTFSHEQRRRIGSMDVDDDRLDHWKAFMARNGDFFPPFPLDLGLEPGRMYPAVNETDTLLAEVEVEALEARCRAANGRLFMGLLAAVGISLRKEGGPEVYRGFMPVSGRGQGPYTHSMGWFANPMPIEFSVAKGKDLTEVMTDVRTASSEMRKHVDVPFVKALHLLAPQYSAMSSWPYAVNLFSYLDFRKTPGSGNHAAWKARKHVWVSHSNGICFFFHRNDTGLCVNSVFADTPQARHTKEAFRETLSRTLENMARSGTF</sequence>
<evidence type="ECO:0000259" key="2">
    <source>
        <dbReference type="Pfam" id="PF00561"/>
    </source>
</evidence>
<dbReference type="RefSeq" id="WP_344117972.1">
    <property type="nucleotide sequence ID" value="NZ_BAAABW010000015.1"/>
</dbReference>
<comment type="caution">
    <text evidence="4">The sequence shown here is derived from an EMBL/GenBank/DDBJ whole genome shotgun (WGS) entry which is preliminary data.</text>
</comment>
<proteinExistence type="predicted"/>
<dbReference type="InterPro" id="IPR029058">
    <property type="entry name" value="AB_hydrolase_fold"/>
</dbReference>
<feature type="domain" description="Condensation" evidence="3">
    <location>
        <begin position="278"/>
        <end position="584"/>
    </location>
</feature>
<keyword evidence="5" id="KW-1185">Reference proteome</keyword>